<proteinExistence type="inferred from homology"/>
<evidence type="ECO:0000256" key="4">
    <source>
        <dbReference type="SAM" id="SignalP"/>
    </source>
</evidence>
<dbReference type="PANTHER" id="PTHR47966:SF51">
    <property type="entry name" value="BETA-SITE APP-CLEAVING ENZYME, ISOFORM A-RELATED"/>
    <property type="match status" value="1"/>
</dbReference>
<feature type="domain" description="Peptidase A1" evidence="5">
    <location>
        <begin position="51"/>
        <end position="375"/>
    </location>
</feature>
<sequence>MLLVPLLTFFVGSSHALNIPLERRAAPTHSTTVSINTNYNGNLGWTNDNDFMYTATVYVQGQPFQVQIDSGSSDLWINTENVTFKGLVETGIDATIAYVDTTAASGQVALANVSFGEFTVNGQAFINAPGSNASTPGLDQGLLGVGPPFASSVFGELYNTSYNGLPFLVNVFSLNPDEPNFITFLLSRSESNSGISEGGVMTIAELVSEYADITKEPKLPVVSDGSWETFMDGVYINGEFFTGHTLGAIGVTAKPGPYQTTIILDTGTSLATAPPYYVDAMYKNISGAKFSEDLQTYTLPCSTKLNISMVFGSSVYPMNPIDATTLTVNDDGTFYCQGTFSYSPATAGVDLILGDAFMRNVYSLMSYGSNFTGNGDEPPYMQIRSITDAEKAWEEFDALNLQRIMEQEYLTFSNATPSSEVGAETETFALVTPSATATHAASSATHAASHSSSAAPKSSDSADKDELGGDLLAAVASPTASAVSSVNASDLLRNTYIIMGLLGGVLLLLIAVLAKIVKSSRNPQYRQVSTVIPPAHFGKPYEPESEAFTTPYDDPARPLP</sequence>
<dbReference type="OrthoDB" id="771136at2759"/>
<evidence type="ECO:0000256" key="2">
    <source>
        <dbReference type="SAM" id="MobiDB-lite"/>
    </source>
</evidence>
<dbReference type="PRINTS" id="PR00792">
    <property type="entry name" value="PEPSIN"/>
</dbReference>
<keyword evidence="3" id="KW-0812">Transmembrane</keyword>
<gene>
    <name evidence="6" type="ORF">WOLCODRAFT_137787</name>
</gene>
<organism evidence="6 7">
    <name type="scientific">Wolfiporia cocos (strain MD-104)</name>
    <name type="common">Brown rot fungus</name>
    <dbReference type="NCBI Taxonomy" id="742152"/>
    <lineage>
        <taxon>Eukaryota</taxon>
        <taxon>Fungi</taxon>
        <taxon>Dikarya</taxon>
        <taxon>Basidiomycota</taxon>
        <taxon>Agaricomycotina</taxon>
        <taxon>Agaricomycetes</taxon>
        <taxon>Polyporales</taxon>
        <taxon>Phaeolaceae</taxon>
        <taxon>Wolfiporia</taxon>
    </lineage>
</organism>
<dbReference type="CDD" id="cd05471">
    <property type="entry name" value="pepsin_like"/>
    <property type="match status" value="1"/>
</dbReference>
<keyword evidence="6" id="KW-0645">Protease</keyword>
<keyword evidence="4" id="KW-0732">Signal</keyword>
<dbReference type="InterPro" id="IPR034164">
    <property type="entry name" value="Pepsin-like_dom"/>
</dbReference>
<evidence type="ECO:0000313" key="7">
    <source>
        <dbReference type="Proteomes" id="UP000218811"/>
    </source>
</evidence>
<keyword evidence="3" id="KW-0472">Membrane</keyword>
<dbReference type="GO" id="GO:0006508">
    <property type="term" value="P:proteolysis"/>
    <property type="evidence" value="ECO:0007669"/>
    <property type="project" value="UniProtKB-KW"/>
</dbReference>
<feature type="region of interest" description="Disordered" evidence="2">
    <location>
        <begin position="441"/>
        <end position="465"/>
    </location>
</feature>
<keyword evidence="7" id="KW-1185">Reference proteome</keyword>
<dbReference type="GO" id="GO:0004190">
    <property type="term" value="F:aspartic-type endopeptidase activity"/>
    <property type="evidence" value="ECO:0007669"/>
    <property type="project" value="InterPro"/>
</dbReference>
<dbReference type="InterPro" id="IPR033121">
    <property type="entry name" value="PEPTIDASE_A1"/>
</dbReference>
<dbReference type="AlphaFoldDB" id="A0A2H3K1G9"/>
<dbReference type="PANTHER" id="PTHR47966">
    <property type="entry name" value="BETA-SITE APP-CLEAVING ENZYME, ISOFORM A-RELATED"/>
    <property type="match status" value="1"/>
</dbReference>
<evidence type="ECO:0000259" key="5">
    <source>
        <dbReference type="PROSITE" id="PS51767"/>
    </source>
</evidence>
<evidence type="ECO:0000256" key="3">
    <source>
        <dbReference type="SAM" id="Phobius"/>
    </source>
</evidence>
<dbReference type="PROSITE" id="PS51767">
    <property type="entry name" value="PEPTIDASE_A1"/>
    <property type="match status" value="1"/>
</dbReference>
<comment type="similarity">
    <text evidence="1">Belongs to the peptidase A1 family.</text>
</comment>
<keyword evidence="6" id="KW-0378">Hydrolase</keyword>
<dbReference type="InterPro" id="IPR021109">
    <property type="entry name" value="Peptidase_aspartic_dom_sf"/>
</dbReference>
<name>A0A2H3K1G9_WOLCO</name>
<feature type="region of interest" description="Disordered" evidence="2">
    <location>
        <begin position="539"/>
        <end position="560"/>
    </location>
</feature>
<dbReference type="Gene3D" id="2.40.70.10">
    <property type="entry name" value="Acid Proteases"/>
    <property type="match status" value="2"/>
</dbReference>
<feature type="chain" id="PRO_5013709215" evidence="4">
    <location>
        <begin position="17"/>
        <end position="560"/>
    </location>
</feature>
<evidence type="ECO:0000256" key="1">
    <source>
        <dbReference type="ARBA" id="ARBA00007447"/>
    </source>
</evidence>
<dbReference type="SUPFAM" id="SSF50630">
    <property type="entry name" value="Acid proteases"/>
    <property type="match status" value="1"/>
</dbReference>
<dbReference type="Proteomes" id="UP000218811">
    <property type="component" value="Unassembled WGS sequence"/>
</dbReference>
<dbReference type="OMA" id="SEGPAYM"/>
<accession>A0A2H3K1G9</accession>
<keyword evidence="3" id="KW-1133">Transmembrane helix</keyword>
<dbReference type="Pfam" id="PF00026">
    <property type="entry name" value="Asp"/>
    <property type="match status" value="1"/>
</dbReference>
<dbReference type="STRING" id="742152.A0A2H3K1G9"/>
<dbReference type="EMBL" id="KB468124">
    <property type="protein sequence ID" value="PCH42247.1"/>
    <property type="molecule type" value="Genomic_DNA"/>
</dbReference>
<evidence type="ECO:0000313" key="6">
    <source>
        <dbReference type="EMBL" id="PCH42247.1"/>
    </source>
</evidence>
<reference evidence="6 7" key="1">
    <citation type="journal article" date="2012" name="Science">
        <title>The Paleozoic origin of enzymatic lignin decomposition reconstructed from 31 fungal genomes.</title>
        <authorList>
            <person name="Floudas D."/>
            <person name="Binder M."/>
            <person name="Riley R."/>
            <person name="Barry K."/>
            <person name="Blanchette R.A."/>
            <person name="Henrissat B."/>
            <person name="Martinez A.T."/>
            <person name="Otillar R."/>
            <person name="Spatafora J.W."/>
            <person name="Yadav J.S."/>
            <person name="Aerts A."/>
            <person name="Benoit I."/>
            <person name="Boyd A."/>
            <person name="Carlson A."/>
            <person name="Copeland A."/>
            <person name="Coutinho P.M."/>
            <person name="de Vries R.P."/>
            <person name="Ferreira P."/>
            <person name="Findley K."/>
            <person name="Foster B."/>
            <person name="Gaskell J."/>
            <person name="Glotzer D."/>
            <person name="Gorecki P."/>
            <person name="Heitman J."/>
            <person name="Hesse C."/>
            <person name="Hori C."/>
            <person name="Igarashi K."/>
            <person name="Jurgens J.A."/>
            <person name="Kallen N."/>
            <person name="Kersten P."/>
            <person name="Kohler A."/>
            <person name="Kuees U."/>
            <person name="Kumar T.K.A."/>
            <person name="Kuo A."/>
            <person name="LaButti K."/>
            <person name="Larrondo L.F."/>
            <person name="Lindquist E."/>
            <person name="Ling A."/>
            <person name="Lombard V."/>
            <person name="Lucas S."/>
            <person name="Lundell T."/>
            <person name="Martin R."/>
            <person name="McLaughlin D.J."/>
            <person name="Morgenstern I."/>
            <person name="Morin E."/>
            <person name="Murat C."/>
            <person name="Nagy L.G."/>
            <person name="Nolan M."/>
            <person name="Ohm R.A."/>
            <person name="Patyshakuliyeva A."/>
            <person name="Rokas A."/>
            <person name="Ruiz-Duenas F.J."/>
            <person name="Sabat G."/>
            <person name="Salamov A."/>
            <person name="Samejima M."/>
            <person name="Schmutz J."/>
            <person name="Slot J.C."/>
            <person name="St John F."/>
            <person name="Stenlid J."/>
            <person name="Sun H."/>
            <person name="Sun S."/>
            <person name="Syed K."/>
            <person name="Tsang A."/>
            <person name="Wiebenga A."/>
            <person name="Young D."/>
            <person name="Pisabarro A."/>
            <person name="Eastwood D.C."/>
            <person name="Martin F."/>
            <person name="Cullen D."/>
            <person name="Grigoriev I.V."/>
            <person name="Hibbett D.S."/>
        </authorList>
    </citation>
    <scope>NUCLEOTIDE SEQUENCE [LARGE SCALE GENOMIC DNA]</scope>
    <source>
        <strain evidence="6 7">MD-104</strain>
    </source>
</reference>
<dbReference type="InterPro" id="IPR001461">
    <property type="entry name" value="Aspartic_peptidase_A1"/>
</dbReference>
<protein>
    <submittedName>
        <fullName evidence="6">Acid protease</fullName>
    </submittedName>
</protein>
<feature type="compositionally biased region" description="Low complexity" evidence="2">
    <location>
        <begin position="441"/>
        <end position="459"/>
    </location>
</feature>
<feature type="transmembrane region" description="Helical" evidence="3">
    <location>
        <begin position="496"/>
        <end position="517"/>
    </location>
</feature>
<feature type="signal peptide" evidence="4">
    <location>
        <begin position="1"/>
        <end position="16"/>
    </location>
</feature>